<evidence type="ECO:0000313" key="5">
    <source>
        <dbReference type="Proteomes" id="UP001291623"/>
    </source>
</evidence>
<dbReference type="PROSITE" id="PS50067">
    <property type="entry name" value="KINESIN_MOTOR_2"/>
    <property type="match status" value="1"/>
</dbReference>
<feature type="binding site" evidence="2">
    <location>
        <begin position="112"/>
        <end position="119"/>
    </location>
    <ligand>
        <name>ATP</name>
        <dbReference type="ChEBI" id="CHEBI:30616"/>
    </ligand>
</feature>
<dbReference type="Pfam" id="PF00225">
    <property type="entry name" value="Kinesin"/>
    <property type="match status" value="1"/>
</dbReference>
<dbReference type="InterPro" id="IPR036961">
    <property type="entry name" value="Kinesin_motor_dom_sf"/>
</dbReference>
<evidence type="ECO:0000256" key="1">
    <source>
        <dbReference type="ARBA" id="ARBA00023175"/>
    </source>
</evidence>
<dbReference type="Proteomes" id="UP001291623">
    <property type="component" value="Unassembled WGS sequence"/>
</dbReference>
<dbReference type="EMBL" id="JAVYJV010000052">
    <property type="protein sequence ID" value="KAK4337136.1"/>
    <property type="molecule type" value="Genomic_DNA"/>
</dbReference>
<dbReference type="GO" id="GO:0007018">
    <property type="term" value="P:microtubule-based movement"/>
    <property type="evidence" value="ECO:0007669"/>
    <property type="project" value="InterPro"/>
</dbReference>
<feature type="domain" description="Kinesin motor" evidence="3">
    <location>
        <begin position="7"/>
        <end position="195"/>
    </location>
</feature>
<proteinExistence type="inferred from homology"/>
<reference evidence="4" key="1">
    <citation type="submission" date="2023-12" db="EMBL/GenBank/DDBJ databases">
        <title>Genome assembly of Anisodus tanguticus.</title>
        <authorList>
            <person name="Wang Y.-J."/>
        </authorList>
    </citation>
    <scope>NUCLEOTIDE SEQUENCE</scope>
    <source>
        <strain evidence="4">KB-2021</strain>
        <tissue evidence="4">Leaf</tissue>
    </source>
</reference>
<name>A0AAE1URE1_9SOLA</name>
<comment type="similarity">
    <text evidence="2">Belongs to the TRAFAC class myosin-kinesin ATPase superfamily. Kinesin family.</text>
</comment>
<keyword evidence="2" id="KW-0547">Nucleotide-binding</keyword>
<organism evidence="4 5">
    <name type="scientific">Anisodus tanguticus</name>
    <dbReference type="NCBI Taxonomy" id="243964"/>
    <lineage>
        <taxon>Eukaryota</taxon>
        <taxon>Viridiplantae</taxon>
        <taxon>Streptophyta</taxon>
        <taxon>Embryophyta</taxon>
        <taxon>Tracheophyta</taxon>
        <taxon>Spermatophyta</taxon>
        <taxon>Magnoliopsida</taxon>
        <taxon>eudicotyledons</taxon>
        <taxon>Gunneridae</taxon>
        <taxon>Pentapetalae</taxon>
        <taxon>asterids</taxon>
        <taxon>lamiids</taxon>
        <taxon>Solanales</taxon>
        <taxon>Solanaceae</taxon>
        <taxon>Solanoideae</taxon>
        <taxon>Hyoscyameae</taxon>
        <taxon>Anisodus</taxon>
    </lineage>
</organism>
<gene>
    <name evidence="4" type="ORF">RND71_043895</name>
</gene>
<dbReference type="AlphaFoldDB" id="A0AAE1URE1"/>
<dbReference type="InterPro" id="IPR001752">
    <property type="entry name" value="Kinesin_motor_dom"/>
</dbReference>
<dbReference type="GO" id="GO:0008017">
    <property type="term" value="F:microtubule binding"/>
    <property type="evidence" value="ECO:0007669"/>
    <property type="project" value="InterPro"/>
</dbReference>
<dbReference type="SMART" id="SM00129">
    <property type="entry name" value="KISc"/>
    <property type="match status" value="1"/>
</dbReference>
<dbReference type="PANTHER" id="PTHR47117">
    <property type="entry name" value="STAR-RELATED LIPID TRANSFER PROTEIN 9"/>
    <property type="match status" value="1"/>
</dbReference>
<dbReference type="GO" id="GO:0003777">
    <property type="term" value="F:microtubule motor activity"/>
    <property type="evidence" value="ECO:0007669"/>
    <property type="project" value="InterPro"/>
</dbReference>
<evidence type="ECO:0000313" key="4">
    <source>
        <dbReference type="EMBL" id="KAK4337136.1"/>
    </source>
</evidence>
<dbReference type="SUPFAM" id="SSF52540">
    <property type="entry name" value="P-loop containing nucleoside triphosphate hydrolases"/>
    <property type="match status" value="1"/>
</dbReference>
<dbReference type="InterPro" id="IPR027417">
    <property type="entry name" value="P-loop_NTPase"/>
</dbReference>
<accession>A0AAE1URE1</accession>
<keyword evidence="2" id="KW-0067">ATP-binding</keyword>
<keyword evidence="5" id="KW-1185">Reference proteome</keyword>
<comment type="caution">
    <text evidence="4">The sequence shown here is derived from an EMBL/GenBank/DDBJ whole genome shotgun (WGS) entry which is preliminary data.</text>
</comment>
<dbReference type="Gene3D" id="3.40.850.10">
    <property type="entry name" value="Kinesin motor domain"/>
    <property type="match status" value="1"/>
</dbReference>
<evidence type="ECO:0000256" key="2">
    <source>
        <dbReference type="PROSITE-ProRule" id="PRU00283"/>
    </source>
</evidence>
<dbReference type="GO" id="GO:0005524">
    <property type="term" value="F:ATP binding"/>
    <property type="evidence" value="ECO:0007669"/>
    <property type="project" value="UniProtKB-UniRule"/>
</dbReference>
<protein>
    <recommendedName>
        <fullName evidence="3">Kinesin motor domain-containing protein</fullName>
    </recommendedName>
</protein>
<evidence type="ECO:0000259" key="3">
    <source>
        <dbReference type="PROSITE" id="PS50067"/>
    </source>
</evidence>
<keyword evidence="1 2" id="KW-0505">Motor protein</keyword>
<sequence length="271" mass="31277">MPGTIENIKVAVRVRPFNNREKQRNAKCIIKMHEKTTELINPNDSKEKPRKFTFDHSYWSHDGFKNDKTTQPDLKHINGYKYADQSKIYQDIGKPILENALDGYNTALFAYGQTGSGKSYTVVGYGKNKGIVPKICEDLFTTLALRKEKNDKTTYEIRFSMMEIYNEIVKDLCNPEQGISKKGLKVREHPTKGFYAAEEQRKHFVPVRLVKDLLSTTTLELAENMIEKMMIFGQQSSENLDQDIQYQPYDYNLDDIEMKANQKQSATCCLS</sequence>